<evidence type="ECO:0000313" key="2">
    <source>
        <dbReference type="EMBL" id="KAK9174791.1"/>
    </source>
</evidence>
<reference evidence="2 3" key="1">
    <citation type="submission" date="2024-05" db="EMBL/GenBank/DDBJ databases">
        <title>Haplotype-resolved chromosome-level genome assembly of Huyou (Citrus changshanensis).</title>
        <authorList>
            <person name="Miao C."/>
            <person name="Chen W."/>
            <person name="Wu Y."/>
            <person name="Wang L."/>
            <person name="Zhao S."/>
            <person name="Grierson D."/>
            <person name="Xu C."/>
            <person name="Chen K."/>
        </authorList>
    </citation>
    <scope>NUCLEOTIDE SEQUENCE [LARGE SCALE GENOMIC DNA]</scope>
    <source>
        <strain evidence="2">01-14</strain>
        <tissue evidence="2">Leaf</tissue>
    </source>
</reference>
<accession>A0AAP0LGQ2</accession>
<feature type="compositionally biased region" description="Basic and acidic residues" evidence="1">
    <location>
        <begin position="27"/>
        <end position="42"/>
    </location>
</feature>
<dbReference type="Proteomes" id="UP001428341">
    <property type="component" value="Unassembled WGS sequence"/>
</dbReference>
<gene>
    <name evidence="2" type="ORF">WN944_026795</name>
</gene>
<evidence type="ECO:0000313" key="3">
    <source>
        <dbReference type="Proteomes" id="UP001428341"/>
    </source>
</evidence>
<dbReference type="EMBL" id="JBCGBO010000025">
    <property type="protein sequence ID" value="KAK9174791.1"/>
    <property type="molecule type" value="Genomic_DNA"/>
</dbReference>
<name>A0AAP0LGQ2_9ROSI</name>
<proteinExistence type="predicted"/>
<organism evidence="2 3">
    <name type="scientific">Citrus x changshan-huyou</name>
    <dbReference type="NCBI Taxonomy" id="2935761"/>
    <lineage>
        <taxon>Eukaryota</taxon>
        <taxon>Viridiplantae</taxon>
        <taxon>Streptophyta</taxon>
        <taxon>Embryophyta</taxon>
        <taxon>Tracheophyta</taxon>
        <taxon>Spermatophyta</taxon>
        <taxon>Magnoliopsida</taxon>
        <taxon>eudicotyledons</taxon>
        <taxon>Gunneridae</taxon>
        <taxon>Pentapetalae</taxon>
        <taxon>rosids</taxon>
        <taxon>malvids</taxon>
        <taxon>Sapindales</taxon>
        <taxon>Rutaceae</taxon>
        <taxon>Aurantioideae</taxon>
        <taxon>Citrus</taxon>
    </lineage>
</organism>
<evidence type="ECO:0000256" key="1">
    <source>
        <dbReference type="SAM" id="MobiDB-lite"/>
    </source>
</evidence>
<protein>
    <submittedName>
        <fullName evidence="2">Uncharacterized protein</fullName>
    </submittedName>
</protein>
<dbReference type="AlphaFoldDB" id="A0AAP0LGQ2"/>
<sequence length="277" mass="31871">MDQVKSVITLRSGKVIDRPIPEPCENENSKGKEELDKLTPSEEITHVPSEPLFLHALNKPRKSNHSSEIYEIFKQVKVNIPLLDAIKQDLGTIKRKLKVKKSAFMAEQTLQSDDGKPKFDELGIIEKTEQQEAPKLELKPLPEELKYAYLGEEQTYPVVISSTLSSDQEGKLPSQWNTQEKKKFLVEVKKFYWDDHYLFKYCLDQIFPRCIPNNENHFIPISVKNLFVCASIANELLDLLQAYKPEPDLKTLALEWSTNDGNPSPSKKYKLDLTLRL</sequence>
<comment type="caution">
    <text evidence="2">The sequence shown here is derived from an EMBL/GenBank/DDBJ whole genome shotgun (WGS) entry which is preliminary data.</text>
</comment>
<keyword evidence="3" id="KW-1185">Reference proteome</keyword>
<feature type="region of interest" description="Disordered" evidence="1">
    <location>
        <begin position="18"/>
        <end position="42"/>
    </location>
</feature>